<gene>
    <name evidence="2" type="ORF">PXEA_LOCUS4977</name>
</gene>
<reference evidence="2" key="1">
    <citation type="submission" date="2018-11" db="EMBL/GenBank/DDBJ databases">
        <authorList>
            <consortium name="Pathogen Informatics"/>
        </authorList>
    </citation>
    <scope>NUCLEOTIDE SEQUENCE</scope>
</reference>
<sequence length="165" mass="19148">MKQEIPRNPTFLRIFYHKVALPLFTHLFSTCTLRPDTPRAQPRNRAFGKLKSVLYPSLRSQMLPVNIHMHSRLGWHKAHEHKSHLQSRRFSLVQAAMLEDTDRRFQLPTRLTPLTGGLPKCHVNRPSKSDRGIRHCNRPEMSMTDFSPPSSSRPFLRECVSAKKS</sequence>
<dbReference type="EMBL" id="CAAALY010012083">
    <property type="protein sequence ID" value="VEL11537.1"/>
    <property type="molecule type" value="Genomic_DNA"/>
</dbReference>
<accession>A0A448WH10</accession>
<evidence type="ECO:0000256" key="1">
    <source>
        <dbReference type="SAM" id="MobiDB-lite"/>
    </source>
</evidence>
<organism evidence="2 3">
    <name type="scientific">Protopolystoma xenopodis</name>
    <dbReference type="NCBI Taxonomy" id="117903"/>
    <lineage>
        <taxon>Eukaryota</taxon>
        <taxon>Metazoa</taxon>
        <taxon>Spiralia</taxon>
        <taxon>Lophotrochozoa</taxon>
        <taxon>Platyhelminthes</taxon>
        <taxon>Monogenea</taxon>
        <taxon>Polyopisthocotylea</taxon>
        <taxon>Polystomatidea</taxon>
        <taxon>Polystomatidae</taxon>
        <taxon>Protopolystoma</taxon>
    </lineage>
</organism>
<comment type="caution">
    <text evidence="2">The sequence shown here is derived from an EMBL/GenBank/DDBJ whole genome shotgun (WGS) entry which is preliminary data.</text>
</comment>
<evidence type="ECO:0000313" key="2">
    <source>
        <dbReference type="EMBL" id="VEL11537.1"/>
    </source>
</evidence>
<proteinExistence type="predicted"/>
<dbReference type="AlphaFoldDB" id="A0A448WH10"/>
<keyword evidence="3" id="KW-1185">Reference proteome</keyword>
<protein>
    <submittedName>
        <fullName evidence="2">Uncharacterized protein</fullName>
    </submittedName>
</protein>
<evidence type="ECO:0000313" key="3">
    <source>
        <dbReference type="Proteomes" id="UP000784294"/>
    </source>
</evidence>
<feature type="region of interest" description="Disordered" evidence="1">
    <location>
        <begin position="125"/>
        <end position="165"/>
    </location>
</feature>
<name>A0A448WH10_9PLAT</name>
<dbReference type="Proteomes" id="UP000784294">
    <property type="component" value="Unassembled WGS sequence"/>
</dbReference>